<keyword evidence="5" id="KW-1133">Transmembrane helix</keyword>
<dbReference type="PRINTS" id="PR00463">
    <property type="entry name" value="EP450I"/>
</dbReference>
<accession>A0A397W135</accession>
<evidence type="ECO:0000256" key="5">
    <source>
        <dbReference type="SAM" id="Phobius"/>
    </source>
</evidence>
<evidence type="ECO:0000256" key="2">
    <source>
        <dbReference type="ARBA" id="ARBA00023004"/>
    </source>
</evidence>
<dbReference type="Gene3D" id="1.10.630.10">
    <property type="entry name" value="Cytochrome P450"/>
    <property type="match status" value="1"/>
</dbReference>
<keyword evidence="4" id="KW-0560">Oxidoreductase</keyword>
<dbReference type="GO" id="GO:0020037">
    <property type="term" value="F:heme binding"/>
    <property type="evidence" value="ECO:0007669"/>
    <property type="project" value="InterPro"/>
</dbReference>
<sequence>MMFVNTLYHLIDFIKINFFSLVFLLILVNVIQFYINYFNRPSKIPGPLPIPIFGNLFRIGSDVPAALKILHEKYGDLYELYMGNSRIVIISRPDLIEQVWSPSSIKNTKFILRHSYSEGIDELDLSTKGMLFNRNIEVWALNRKFINTISAPSFLRESIKLSNKIIDEIFDYWKIIEKKGMKIDFSKWTDALGADIVATTATGKRMISTAELFNDLNIDNEKSKIKGTWQNGTKFIKAIHTFNQSMSLMMLLPTSFRRNIPFIKDINKKYLDNKDWIYEELGRIVSEKQKDIENTPLSQPLESNILTLLLTTNTERDLDKISVGNFESPLTKDEVISIIREVFLGGLDTTSSSLAFIVFYLAKHRDVYLKIREEVLNVYGTLENPDLTYESYGKLKYIEAVISEGIRIFPTLTYMPRAATEDIEFDGFTIKADTTVFTDFKAVNHNPKYFKNPEIFNPDRFLNEEKESIIKFTHLPFGHGVRACPGRAWAMVQMKTFLIKLVCTFDIESANNYNTPKYFYSTASRPVDVKIYVKTRKN</sequence>
<dbReference type="CDD" id="cd00302">
    <property type="entry name" value="cytochrome_P450"/>
    <property type="match status" value="1"/>
</dbReference>
<dbReference type="GO" id="GO:0016705">
    <property type="term" value="F:oxidoreductase activity, acting on paired donors, with incorporation or reduction of molecular oxygen"/>
    <property type="evidence" value="ECO:0007669"/>
    <property type="project" value="InterPro"/>
</dbReference>
<protein>
    <submittedName>
        <fullName evidence="6">Cytochrome P450</fullName>
    </submittedName>
</protein>
<dbReference type="AlphaFoldDB" id="A0A397W135"/>
<dbReference type="GO" id="GO:0005506">
    <property type="term" value="F:iron ion binding"/>
    <property type="evidence" value="ECO:0007669"/>
    <property type="project" value="InterPro"/>
</dbReference>
<reference evidence="6 7" key="1">
    <citation type="submission" date="2018-06" db="EMBL/GenBank/DDBJ databases">
        <title>Comparative genomics reveals the genomic features of Rhizophagus irregularis, R. cerebriforme, R. diaphanum and Gigaspora rosea, and their symbiotic lifestyle signature.</title>
        <authorList>
            <person name="Morin E."/>
            <person name="San Clemente H."/>
            <person name="Chen E.C.H."/>
            <person name="De La Providencia I."/>
            <person name="Hainaut M."/>
            <person name="Kuo A."/>
            <person name="Kohler A."/>
            <person name="Murat C."/>
            <person name="Tang N."/>
            <person name="Roy S."/>
            <person name="Loubradou J."/>
            <person name="Henrissat B."/>
            <person name="Grigoriev I.V."/>
            <person name="Corradi N."/>
            <person name="Roux C."/>
            <person name="Martin F.M."/>
        </authorList>
    </citation>
    <scope>NUCLEOTIDE SEQUENCE [LARGE SCALE GENOMIC DNA]</scope>
    <source>
        <strain evidence="6 7">DAOM 194757</strain>
    </source>
</reference>
<evidence type="ECO:0000256" key="4">
    <source>
        <dbReference type="RuleBase" id="RU000461"/>
    </source>
</evidence>
<dbReference type="Proteomes" id="UP000266673">
    <property type="component" value="Unassembled WGS sequence"/>
</dbReference>
<evidence type="ECO:0000313" key="7">
    <source>
        <dbReference type="Proteomes" id="UP000266673"/>
    </source>
</evidence>
<keyword evidence="7" id="KW-1185">Reference proteome</keyword>
<evidence type="ECO:0000256" key="3">
    <source>
        <dbReference type="PIRSR" id="PIRSR602401-1"/>
    </source>
</evidence>
<comment type="similarity">
    <text evidence="4">Belongs to the cytochrome P450 family.</text>
</comment>
<comment type="caution">
    <text evidence="6">The sequence shown here is derived from an EMBL/GenBank/DDBJ whole genome shotgun (WGS) entry which is preliminary data.</text>
</comment>
<keyword evidence="3 4" id="KW-0349">Heme</keyword>
<dbReference type="EMBL" id="QKWP01000065">
    <property type="protein sequence ID" value="RIB28454.1"/>
    <property type="molecule type" value="Genomic_DNA"/>
</dbReference>
<dbReference type="InterPro" id="IPR001128">
    <property type="entry name" value="Cyt_P450"/>
</dbReference>
<dbReference type="SUPFAM" id="SSF48264">
    <property type="entry name" value="Cytochrome P450"/>
    <property type="match status" value="1"/>
</dbReference>
<keyword evidence="4" id="KW-0503">Monooxygenase</keyword>
<dbReference type="PANTHER" id="PTHR24301">
    <property type="entry name" value="THROMBOXANE-A SYNTHASE"/>
    <property type="match status" value="1"/>
</dbReference>
<keyword evidence="1 3" id="KW-0479">Metal-binding</keyword>
<dbReference type="InterPro" id="IPR036396">
    <property type="entry name" value="Cyt_P450_sf"/>
</dbReference>
<dbReference type="STRING" id="44941.A0A397W135"/>
<dbReference type="Pfam" id="PF00067">
    <property type="entry name" value="p450"/>
    <property type="match status" value="1"/>
</dbReference>
<proteinExistence type="inferred from homology"/>
<dbReference type="PROSITE" id="PS00086">
    <property type="entry name" value="CYTOCHROME_P450"/>
    <property type="match status" value="1"/>
</dbReference>
<dbReference type="InterPro" id="IPR017972">
    <property type="entry name" value="Cyt_P450_CS"/>
</dbReference>
<dbReference type="GO" id="GO:0004497">
    <property type="term" value="F:monooxygenase activity"/>
    <property type="evidence" value="ECO:0007669"/>
    <property type="project" value="UniProtKB-KW"/>
</dbReference>
<dbReference type="OrthoDB" id="1470350at2759"/>
<feature type="transmembrane region" description="Helical" evidence="5">
    <location>
        <begin position="12"/>
        <end position="35"/>
    </location>
</feature>
<evidence type="ECO:0000313" key="6">
    <source>
        <dbReference type="EMBL" id="RIB28454.1"/>
    </source>
</evidence>
<feature type="binding site" description="axial binding residue" evidence="3">
    <location>
        <position position="484"/>
    </location>
    <ligand>
        <name>heme</name>
        <dbReference type="ChEBI" id="CHEBI:30413"/>
    </ligand>
    <ligandPart>
        <name>Fe</name>
        <dbReference type="ChEBI" id="CHEBI:18248"/>
    </ligandPart>
</feature>
<organism evidence="6 7">
    <name type="scientific">Gigaspora rosea</name>
    <dbReference type="NCBI Taxonomy" id="44941"/>
    <lineage>
        <taxon>Eukaryota</taxon>
        <taxon>Fungi</taxon>
        <taxon>Fungi incertae sedis</taxon>
        <taxon>Mucoromycota</taxon>
        <taxon>Glomeromycotina</taxon>
        <taxon>Glomeromycetes</taxon>
        <taxon>Diversisporales</taxon>
        <taxon>Gigasporaceae</taxon>
        <taxon>Gigaspora</taxon>
    </lineage>
</organism>
<keyword evidence="5" id="KW-0472">Membrane</keyword>
<name>A0A397W135_9GLOM</name>
<evidence type="ECO:0000256" key="1">
    <source>
        <dbReference type="ARBA" id="ARBA00022723"/>
    </source>
</evidence>
<dbReference type="InterPro" id="IPR002401">
    <property type="entry name" value="Cyt_P450_E_grp-I"/>
</dbReference>
<comment type="cofactor">
    <cofactor evidence="3">
        <name>heme</name>
        <dbReference type="ChEBI" id="CHEBI:30413"/>
    </cofactor>
</comment>
<keyword evidence="2 3" id="KW-0408">Iron</keyword>
<gene>
    <name evidence="6" type="ORF">C2G38_1482137</name>
</gene>
<dbReference type="PRINTS" id="PR00385">
    <property type="entry name" value="P450"/>
</dbReference>
<keyword evidence="5" id="KW-0812">Transmembrane</keyword>
<dbReference type="PANTHER" id="PTHR24301:SF2">
    <property type="entry name" value="THROMBOXANE-A SYNTHASE"/>
    <property type="match status" value="1"/>
</dbReference>